<evidence type="ECO:0000313" key="1">
    <source>
        <dbReference type="EMBL" id="TCK84779.1"/>
    </source>
</evidence>
<sequence>MKKPNLKSITYSWAFFFLLYLLPSCNQPKEFPITITGQAEINETIVRLTDLNSKIVYDSTTVKNNQFTLHTNKINTGFYYIDFKNSAPIDSLTSEWKQMPLPGQTFAKG</sequence>
<accession>A0A4R1M4Z9</accession>
<organism evidence="1 2">
    <name type="scientific">Albibacterium bauzanense</name>
    <dbReference type="NCBI Taxonomy" id="653929"/>
    <lineage>
        <taxon>Bacteria</taxon>
        <taxon>Pseudomonadati</taxon>
        <taxon>Bacteroidota</taxon>
        <taxon>Sphingobacteriia</taxon>
        <taxon>Sphingobacteriales</taxon>
        <taxon>Sphingobacteriaceae</taxon>
        <taxon>Albibacterium</taxon>
    </lineage>
</organism>
<dbReference type="RefSeq" id="WP_132220417.1">
    <property type="nucleotide sequence ID" value="NZ_SMGO01000001.1"/>
</dbReference>
<proteinExistence type="predicted"/>
<dbReference type="OrthoDB" id="9800955at2"/>
<name>A0A4R1M4Z9_9SPHI</name>
<gene>
    <name evidence="1" type="ORF">C8N28_0072</name>
</gene>
<dbReference type="Proteomes" id="UP000294616">
    <property type="component" value="Unassembled WGS sequence"/>
</dbReference>
<keyword evidence="2" id="KW-1185">Reference proteome</keyword>
<protein>
    <submittedName>
        <fullName evidence="1">Uncharacterized protein</fullName>
    </submittedName>
</protein>
<dbReference type="AlphaFoldDB" id="A0A4R1M4Z9"/>
<reference evidence="1 2" key="1">
    <citation type="submission" date="2019-03" db="EMBL/GenBank/DDBJ databases">
        <title>Genomic Encyclopedia of Archaeal and Bacterial Type Strains, Phase II (KMG-II): from individual species to whole genera.</title>
        <authorList>
            <person name="Goeker M."/>
        </authorList>
    </citation>
    <scope>NUCLEOTIDE SEQUENCE [LARGE SCALE GENOMIC DNA]</scope>
    <source>
        <strain evidence="1 2">DSM 22554</strain>
    </source>
</reference>
<dbReference type="EMBL" id="SMGO01000001">
    <property type="protein sequence ID" value="TCK84779.1"/>
    <property type="molecule type" value="Genomic_DNA"/>
</dbReference>
<evidence type="ECO:0000313" key="2">
    <source>
        <dbReference type="Proteomes" id="UP000294616"/>
    </source>
</evidence>
<comment type="caution">
    <text evidence="1">The sequence shown here is derived from an EMBL/GenBank/DDBJ whole genome shotgun (WGS) entry which is preliminary data.</text>
</comment>